<evidence type="ECO:0000313" key="3">
    <source>
        <dbReference type="Proteomes" id="UP000233618"/>
    </source>
</evidence>
<keyword evidence="1" id="KW-0472">Membrane</keyword>
<proteinExistence type="predicted"/>
<dbReference type="AlphaFoldDB" id="A0A2N3HY17"/>
<feature type="transmembrane region" description="Helical" evidence="1">
    <location>
        <begin position="75"/>
        <end position="95"/>
    </location>
</feature>
<gene>
    <name evidence="2" type="ORF">BZG01_16855</name>
</gene>
<name>A0A2N3HY17_9BACT</name>
<protein>
    <recommendedName>
        <fullName evidence="4">Phage holin family protein</fullName>
    </recommendedName>
</protein>
<evidence type="ECO:0000313" key="2">
    <source>
        <dbReference type="EMBL" id="PKQ62949.1"/>
    </source>
</evidence>
<dbReference type="Proteomes" id="UP000233618">
    <property type="component" value="Unassembled WGS sequence"/>
</dbReference>
<evidence type="ECO:0000256" key="1">
    <source>
        <dbReference type="SAM" id="Phobius"/>
    </source>
</evidence>
<dbReference type="EMBL" id="MVDE01000032">
    <property type="protein sequence ID" value="PKQ62949.1"/>
    <property type="molecule type" value="Genomic_DNA"/>
</dbReference>
<organism evidence="2 3">
    <name type="scientific">Labilibaculum manganireducens</name>
    <dbReference type="NCBI Taxonomy" id="1940525"/>
    <lineage>
        <taxon>Bacteria</taxon>
        <taxon>Pseudomonadati</taxon>
        <taxon>Bacteroidota</taxon>
        <taxon>Bacteroidia</taxon>
        <taxon>Marinilabiliales</taxon>
        <taxon>Marinifilaceae</taxon>
        <taxon>Labilibaculum</taxon>
    </lineage>
</organism>
<feature type="transmembrane region" description="Helical" evidence="1">
    <location>
        <begin position="38"/>
        <end position="63"/>
    </location>
</feature>
<keyword evidence="3" id="KW-1185">Reference proteome</keyword>
<keyword evidence="1" id="KW-1133">Transmembrane helix</keyword>
<comment type="caution">
    <text evidence="2">The sequence shown here is derived from an EMBL/GenBank/DDBJ whole genome shotgun (WGS) entry which is preliminary data.</text>
</comment>
<sequence>MLGKIAEQFTQLKELLIEYFDSNVEYYKLAGFEKLMRFVVAITFAAVFFILLMLALFLFGFSAAIWLGDLLGNEAAGYLGIGFFYLFLLLLVYLLKKPLIERPLIRFFHRFLFKKENKNNEPS</sequence>
<accession>A0A2N3HY17</accession>
<reference evidence="2 3" key="1">
    <citation type="journal article" date="2017" name="Front. Microbiol.">
        <title>Labilibaculum manganireducens gen. nov., sp. nov. and Labilibaculum filiforme sp. nov., Novel Bacteroidetes Isolated from Subsurface Sediments of the Baltic Sea.</title>
        <authorList>
            <person name="Vandieken V."/>
            <person name="Marshall I.P."/>
            <person name="Niemann H."/>
            <person name="Engelen B."/>
            <person name="Cypionka H."/>
        </authorList>
    </citation>
    <scope>NUCLEOTIDE SEQUENCE [LARGE SCALE GENOMIC DNA]</scope>
    <source>
        <strain evidence="2 3">59.10-2M</strain>
    </source>
</reference>
<evidence type="ECO:0008006" key="4">
    <source>
        <dbReference type="Google" id="ProtNLM"/>
    </source>
</evidence>
<keyword evidence="1" id="KW-0812">Transmembrane</keyword>